<dbReference type="KEGG" id="sapo:SAPIO_CDS2254"/>
<protein>
    <recommendedName>
        <fullName evidence="8">Rhodopsin domain-containing protein</fullName>
    </recommendedName>
</protein>
<dbReference type="GeneID" id="27721326"/>
<dbReference type="AlphaFoldDB" id="A0A084GC45"/>
<evidence type="ECO:0000256" key="5">
    <source>
        <dbReference type="ARBA" id="ARBA00038359"/>
    </source>
</evidence>
<dbReference type="EMBL" id="JOWA01000086">
    <property type="protein sequence ID" value="KEZ44907.1"/>
    <property type="molecule type" value="Genomic_DNA"/>
</dbReference>
<keyword evidence="4 7" id="KW-0472">Membrane</keyword>
<feature type="transmembrane region" description="Helical" evidence="7">
    <location>
        <begin position="185"/>
        <end position="208"/>
    </location>
</feature>
<dbReference type="OMA" id="CTHESPV"/>
<keyword evidence="2 7" id="KW-0812">Transmembrane</keyword>
<dbReference type="PANTHER" id="PTHR33048:SF2">
    <property type="entry name" value="SRPK"/>
    <property type="match status" value="1"/>
</dbReference>
<comment type="subcellular location">
    <subcellularLocation>
        <location evidence="1">Membrane</location>
        <topology evidence="1">Multi-pass membrane protein</topology>
    </subcellularLocation>
</comment>
<evidence type="ECO:0000259" key="8">
    <source>
        <dbReference type="Pfam" id="PF20684"/>
    </source>
</evidence>
<evidence type="ECO:0000256" key="7">
    <source>
        <dbReference type="SAM" id="Phobius"/>
    </source>
</evidence>
<dbReference type="RefSeq" id="XP_016644706.1">
    <property type="nucleotide sequence ID" value="XM_016785330.1"/>
</dbReference>
<dbReference type="InterPro" id="IPR052337">
    <property type="entry name" value="SAT4-like"/>
</dbReference>
<feature type="region of interest" description="Disordered" evidence="6">
    <location>
        <begin position="284"/>
        <end position="311"/>
    </location>
</feature>
<comment type="similarity">
    <text evidence="5">Belongs to the SAT4 family.</text>
</comment>
<dbReference type="PANTHER" id="PTHR33048">
    <property type="entry name" value="PTH11-LIKE INTEGRAL MEMBRANE PROTEIN (AFU_ORTHOLOGUE AFUA_5G11245)"/>
    <property type="match status" value="1"/>
</dbReference>
<keyword evidence="3 7" id="KW-1133">Transmembrane helix</keyword>
<gene>
    <name evidence="9" type="ORF">SAPIO_CDS2254</name>
</gene>
<feature type="transmembrane region" description="Helical" evidence="7">
    <location>
        <begin position="220"/>
        <end position="241"/>
    </location>
</feature>
<feature type="transmembrane region" description="Helical" evidence="7">
    <location>
        <begin position="127"/>
        <end position="147"/>
    </location>
</feature>
<feature type="transmembrane region" description="Helical" evidence="7">
    <location>
        <begin position="12"/>
        <end position="30"/>
    </location>
</feature>
<comment type="caution">
    <text evidence="9">The sequence shown here is derived from an EMBL/GenBank/DDBJ whole genome shotgun (WGS) entry which is preliminary data.</text>
</comment>
<feature type="transmembrane region" description="Helical" evidence="7">
    <location>
        <begin position="42"/>
        <end position="61"/>
    </location>
</feature>
<evidence type="ECO:0000313" key="9">
    <source>
        <dbReference type="EMBL" id="KEZ44907.1"/>
    </source>
</evidence>
<dbReference type="GO" id="GO:0016020">
    <property type="term" value="C:membrane"/>
    <property type="evidence" value="ECO:0007669"/>
    <property type="project" value="UniProtKB-SubCell"/>
</dbReference>
<evidence type="ECO:0000256" key="2">
    <source>
        <dbReference type="ARBA" id="ARBA00022692"/>
    </source>
</evidence>
<name>A0A084GC45_PSEDA</name>
<organism evidence="9 10">
    <name type="scientific">Pseudallescheria apiosperma</name>
    <name type="common">Scedosporium apiospermum</name>
    <dbReference type="NCBI Taxonomy" id="563466"/>
    <lineage>
        <taxon>Eukaryota</taxon>
        <taxon>Fungi</taxon>
        <taxon>Dikarya</taxon>
        <taxon>Ascomycota</taxon>
        <taxon>Pezizomycotina</taxon>
        <taxon>Sordariomycetes</taxon>
        <taxon>Hypocreomycetidae</taxon>
        <taxon>Microascales</taxon>
        <taxon>Microascaceae</taxon>
        <taxon>Scedosporium</taxon>
    </lineage>
</organism>
<accession>A0A084GC45</accession>
<feature type="domain" description="Rhodopsin" evidence="8">
    <location>
        <begin position="23"/>
        <end position="279"/>
    </location>
</feature>
<dbReference type="Pfam" id="PF20684">
    <property type="entry name" value="Fung_rhodopsin"/>
    <property type="match status" value="1"/>
</dbReference>
<dbReference type="HOGENOM" id="CLU_019101_0_0_1"/>
<feature type="transmembrane region" description="Helical" evidence="7">
    <location>
        <begin position="94"/>
        <end position="115"/>
    </location>
</feature>
<dbReference type="Proteomes" id="UP000028545">
    <property type="component" value="Unassembled WGS sequence"/>
</dbReference>
<dbReference type="OrthoDB" id="3903189at2759"/>
<reference evidence="9 10" key="1">
    <citation type="journal article" date="2014" name="Genome Announc.">
        <title>Draft genome sequence of the pathogenic fungus Scedosporium apiospermum.</title>
        <authorList>
            <person name="Vandeputte P."/>
            <person name="Ghamrawi S."/>
            <person name="Rechenmann M."/>
            <person name="Iltis A."/>
            <person name="Giraud S."/>
            <person name="Fleury M."/>
            <person name="Thornton C."/>
            <person name="Delhaes L."/>
            <person name="Meyer W."/>
            <person name="Papon N."/>
            <person name="Bouchara J.P."/>
        </authorList>
    </citation>
    <scope>NUCLEOTIDE SEQUENCE [LARGE SCALE GENOMIC DNA]</scope>
    <source>
        <strain evidence="9 10">IHEM 14462</strain>
    </source>
</reference>
<proteinExistence type="inferred from homology"/>
<evidence type="ECO:0000256" key="3">
    <source>
        <dbReference type="ARBA" id="ARBA00022989"/>
    </source>
</evidence>
<feature type="transmembrane region" description="Helical" evidence="7">
    <location>
        <begin position="159"/>
        <end position="178"/>
    </location>
</feature>
<evidence type="ECO:0000313" key="10">
    <source>
        <dbReference type="Proteomes" id="UP000028545"/>
    </source>
</evidence>
<dbReference type="VEuPathDB" id="FungiDB:SAPIO_CDS2254"/>
<feature type="compositionally biased region" description="Low complexity" evidence="6">
    <location>
        <begin position="285"/>
        <end position="297"/>
    </location>
</feature>
<evidence type="ECO:0000256" key="4">
    <source>
        <dbReference type="ARBA" id="ARBA00023136"/>
    </source>
</evidence>
<evidence type="ECO:0000256" key="1">
    <source>
        <dbReference type="ARBA" id="ARBA00004141"/>
    </source>
</evidence>
<dbReference type="InterPro" id="IPR049326">
    <property type="entry name" value="Rhodopsin_dom_fungi"/>
</dbReference>
<sequence length="382" mass="41983">MADTPFQVEAWVEYGLGVLILLIRFFARWSAVGFQGRQGDDYFAVAALIFWTLLLVTAELIGQNGTNVGLNDEIAATLSDEEISKREFGSKVLLAGWVAYVSLIWSLKGCMLFFFNRITLGLKQQKFIKWAGLACAMTYVAVIAVVFGHCTPILKKWQIIPYPGGNVLFPAAVLDSWLRIFGGTIFYLTVAALNVFTDILIVYIPLPLLWKVNLILPRKIAIGVLLCSGVFIMVATLLHCIESIKDIEGIGTSTIWGIRETFVGIIAVNAPAIKPLFTRSRWLKGSRSGGSSTRPSGHTYLHSSSRDPSHMLQTLSGRKTAETMPGHNNSSEEMIVTKHGPEFQSNVAVEALDSPPVSGNKVIITTTFQVEVEQDNGSWKNA</sequence>
<keyword evidence="10" id="KW-1185">Reference proteome</keyword>
<evidence type="ECO:0000256" key="6">
    <source>
        <dbReference type="SAM" id="MobiDB-lite"/>
    </source>
</evidence>